<keyword evidence="8 9" id="KW-0694">RNA-binding</keyword>
<dbReference type="Pfam" id="PF22505">
    <property type="entry name" value="RNase_J_b_CASP"/>
    <property type="match status" value="1"/>
</dbReference>
<comment type="function">
    <text evidence="9">An RNase that has 5'-3' exonuclease and possibly endonuclease activity. Involved in maturation of rRNA and in some organisms also mRNA maturation and/or decay.</text>
</comment>
<name>A0A0G1TH74_9BACT</name>
<evidence type="ECO:0000256" key="11">
    <source>
        <dbReference type="PIRSR" id="PIRSR004803-2"/>
    </source>
</evidence>
<comment type="cofactor">
    <cofactor evidence="12">
        <name>Ca(2+)</name>
        <dbReference type="ChEBI" id="CHEBI:29108"/>
    </cofactor>
    <text evidence="12">Binds 1 Ca(2+) cation per subunit. Seen in 1 crystal structure, it is not clear if it is physiologically important.</text>
</comment>
<protein>
    <recommendedName>
        <fullName evidence="9">Ribonuclease J</fullName>
        <shortName evidence="9">RNase J</shortName>
        <ecNumber evidence="9">3.1.-.-</ecNumber>
    </recommendedName>
</protein>
<dbReference type="PATRIC" id="fig|1618438.3.peg.40"/>
<feature type="binding site" evidence="12">
    <location>
        <position position="97"/>
    </location>
    <ligand>
        <name>Zn(2+)</name>
        <dbReference type="ChEBI" id="CHEBI:29105"/>
        <label>1</label>
        <note>catalytic</note>
    </ligand>
</feature>
<dbReference type="GO" id="GO:0003723">
    <property type="term" value="F:RNA binding"/>
    <property type="evidence" value="ECO:0007669"/>
    <property type="project" value="UniProtKB-UniRule"/>
</dbReference>
<keyword evidence="5 9" id="KW-0378">Hydrolase</keyword>
<feature type="binding site" evidence="12">
    <location>
        <position position="184"/>
    </location>
    <ligand>
        <name>Zn(2+)</name>
        <dbReference type="ChEBI" id="CHEBI:29105"/>
        <label>1</label>
        <note>catalytic</note>
    </ligand>
</feature>
<dbReference type="Gene3D" id="3.10.20.580">
    <property type="match status" value="1"/>
</dbReference>
<keyword evidence="3 12" id="KW-0479">Metal-binding</keyword>
<dbReference type="Pfam" id="PF07521">
    <property type="entry name" value="RMMBL"/>
    <property type="match status" value="1"/>
</dbReference>
<dbReference type="HAMAP" id="MF_01491">
    <property type="entry name" value="RNase_J_bact"/>
    <property type="match status" value="1"/>
</dbReference>
<evidence type="ECO:0000256" key="9">
    <source>
        <dbReference type="HAMAP-Rule" id="MF_01491"/>
    </source>
</evidence>
<dbReference type="PIRSF" id="PIRSF004803">
    <property type="entry name" value="RnjA"/>
    <property type="match status" value="1"/>
</dbReference>
<evidence type="ECO:0000256" key="10">
    <source>
        <dbReference type="PIRSR" id="PIRSR004803-1"/>
    </source>
</evidence>
<dbReference type="PANTHER" id="PTHR43694">
    <property type="entry name" value="RIBONUCLEASE J"/>
    <property type="match status" value="1"/>
</dbReference>
<comment type="caution">
    <text evidence="14">The sequence shown here is derived from an EMBL/GenBank/DDBJ whole genome shotgun (WGS) entry which is preliminary data.</text>
</comment>
<feature type="binding site" evidence="12">
    <location>
        <position position="100"/>
    </location>
    <ligand>
        <name>Zn(2+)</name>
        <dbReference type="ChEBI" id="CHEBI:29105"/>
        <label>1</label>
        <note>catalytic</note>
    </ligand>
</feature>
<comment type="cofactor">
    <cofactor evidence="12">
        <name>Zn(2+)</name>
        <dbReference type="ChEBI" id="CHEBI:29105"/>
    </cofactor>
    <text evidence="12">Binds 2 Zn(2+) ions per subunit. It is not clear if Zn(2+) or Mg(2+) is physiologically important.</text>
</comment>
<dbReference type="GO" id="GO:0006364">
    <property type="term" value="P:rRNA processing"/>
    <property type="evidence" value="ECO:0007669"/>
    <property type="project" value="UniProtKB-UniRule"/>
</dbReference>
<feature type="binding site" evidence="12">
    <location>
        <position position="95"/>
    </location>
    <ligand>
        <name>Zn(2+)</name>
        <dbReference type="ChEBI" id="CHEBI:29105"/>
        <label>1</label>
        <note>catalytic</note>
    </ligand>
</feature>
<dbReference type="EMBL" id="LCOQ01000002">
    <property type="protein sequence ID" value="KKU81101.1"/>
    <property type="molecule type" value="Genomic_DNA"/>
</dbReference>
<dbReference type="SUPFAM" id="SSF56281">
    <property type="entry name" value="Metallo-hydrolase/oxidoreductase"/>
    <property type="match status" value="1"/>
</dbReference>
<dbReference type="Gene3D" id="3.40.50.10710">
    <property type="entry name" value="Metallo-hydrolase/oxidoreductase"/>
    <property type="match status" value="1"/>
</dbReference>
<dbReference type="InterPro" id="IPR036866">
    <property type="entry name" value="RibonucZ/Hydroxyglut_hydro"/>
</dbReference>
<dbReference type="SMART" id="SM00849">
    <property type="entry name" value="Lactamase_B"/>
    <property type="match status" value="1"/>
</dbReference>
<keyword evidence="9" id="KW-0698">rRNA processing</keyword>
<evidence type="ECO:0000256" key="1">
    <source>
        <dbReference type="ARBA" id="ARBA00022490"/>
    </source>
</evidence>
<dbReference type="Pfam" id="PF12706">
    <property type="entry name" value="Lactamase_B_2"/>
    <property type="match status" value="1"/>
</dbReference>
<feature type="active site" description="Proton donor" evidence="10">
    <location>
        <position position="216"/>
    </location>
</feature>
<evidence type="ECO:0000256" key="2">
    <source>
        <dbReference type="ARBA" id="ARBA00022722"/>
    </source>
</evidence>
<dbReference type="Proteomes" id="UP000034212">
    <property type="component" value="Unassembled WGS sequence"/>
</dbReference>
<comment type="subunit">
    <text evidence="9">Homodimer, may be a subunit of the RNA degradosome.</text>
</comment>
<dbReference type="GO" id="GO:0005737">
    <property type="term" value="C:cytoplasm"/>
    <property type="evidence" value="ECO:0007669"/>
    <property type="project" value="UniProtKB-SubCell"/>
</dbReference>
<evidence type="ECO:0000256" key="7">
    <source>
        <dbReference type="ARBA" id="ARBA00022839"/>
    </source>
</evidence>
<comment type="similarity">
    <text evidence="9">Belongs to the metallo-beta-lactamase superfamily. RNA-metabolizing metallo-beta-lactamase-like family. Bacterial RNase J subfamily.</text>
</comment>
<dbReference type="InterPro" id="IPR042173">
    <property type="entry name" value="RNase_J_2"/>
</dbReference>
<dbReference type="InterPro" id="IPR030854">
    <property type="entry name" value="RNase_J_bac"/>
</dbReference>
<evidence type="ECO:0000256" key="12">
    <source>
        <dbReference type="PIRSR" id="PIRSR004803-3"/>
    </source>
</evidence>
<feature type="domain" description="Metallo-beta-lactamase" evidence="13">
    <location>
        <begin position="37"/>
        <end position="246"/>
    </location>
</feature>
<dbReference type="GO" id="GO:0004534">
    <property type="term" value="F:5'-3' RNA exonuclease activity"/>
    <property type="evidence" value="ECO:0007669"/>
    <property type="project" value="UniProtKB-UniRule"/>
</dbReference>
<feature type="binding site" evidence="12">
    <location>
        <position position="72"/>
    </location>
    <ligand>
        <name>Ca(2+)</name>
        <dbReference type="ChEBI" id="CHEBI:29108"/>
    </ligand>
</feature>
<dbReference type="Gene3D" id="3.60.15.10">
    <property type="entry name" value="Ribonuclease Z/Hydroxyacylglutathione hydrolase-like"/>
    <property type="match status" value="1"/>
</dbReference>
<dbReference type="NCBIfam" id="TIGR00649">
    <property type="entry name" value="MG423"/>
    <property type="match status" value="1"/>
</dbReference>
<evidence type="ECO:0000259" key="13">
    <source>
        <dbReference type="SMART" id="SM00849"/>
    </source>
</evidence>
<reference evidence="14 15" key="1">
    <citation type="journal article" date="2015" name="Nature">
        <title>rRNA introns, odd ribosomes, and small enigmatic genomes across a large radiation of phyla.</title>
        <authorList>
            <person name="Brown C.T."/>
            <person name="Hug L.A."/>
            <person name="Thomas B.C."/>
            <person name="Sharon I."/>
            <person name="Castelle C.J."/>
            <person name="Singh A."/>
            <person name="Wilkins M.J."/>
            <person name="Williams K.H."/>
            <person name="Banfield J.F."/>
        </authorList>
    </citation>
    <scope>NUCLEOTIDE SEQUENCE [LARGE SCALE GENOMIC DNA]</scope>
</reference>
<keyword evidence="2 9" id="KW-0540">Nuclease</keyword>
<dbReference type="InterPro" id="IPR001279">
    <property type="entry name" value="Metallo-B-lactamas"/>
</dbReference>
<dbReference type="Pfam" id="PF17770">
    <property type="entry name" value="RNase_J_C"/>
    <property type="match status" value="1"/>
</dbReference>
<keyword evidence="7 9" id="KW-0269">Exonuclease</keyword>
<dbReference type="InterPro" id="IPR004613">
    <property type="entry name" value="RNase_J"/>
</dbReference>
<feature type="binding site" evidence="11">
    <location>
        <begin position="253"/>
        <end position="255"/>
    </location>
    <ligand>
        <name>substrate</name>
    </ligand>
</feature>
<dbReference type="AlphaFoldDB" id="A0A0G1TH74"/>
<dbReference type="EC" id="3.1.-.-" evidence="9"/>
<dbReference type="InterPro" id="IPR041636">
    <property type="entry name" value="RNase_J_C"/>
</dbReference>
<dbReference type="GO" id="GO:0008270">
    <property type="term" value="F:zinc ion binding"/>
    <property type="evidence" value="ECO:0007669"/>
    <property type="project" value="InterPro"/>
</dbReference>
<keyword evidence="12" id="KW-0106">Calcium</keyword>
<evidence type="ECO:0000256" key="5">
    <source>
        <dbReference type="ARBA" id="ARBA00022801"/>
    </source>
</evidence>
<organism evidence="14 15">
    <name type="scientific">Candidatus Gottesmanbacteria bacterium GW2011_GWA1_47_8</name>
    <dbReference type="NCBI Taxonomy" id="1618438"/>
    <lineage>
        <taxon>Bacteria</taxon>
        <taxon>Candidatus Gottesmaniibacteriota</taxon>
    </lineage>
</organism>
<accession>A0A0G1TH74</accession>
<proteinExistence type="inferred from homology"/>
<feature type="binding site" evidence="9 11">
    <location>
        <begin position="386"/>
        <end position="390"/>
    </location>
    <ligand>
        <name>substrate</name>
    </ligand>
</feature>
<gene>
    <name evidence="9" type="primary">rnj</name>
    <name evidence="14" type="ORF">UY08_C0002G0014</name>
</gene>
<comment type="subcellular location">
    <subcellularLocation>
        <location evidence="9">Cytoplasm</location>
    </subcellularLocation>
</comment>
<evidence type="ECO:0000313" key="15">
    <source>
        <dbReference type="Proteomes" id="UP000034212"/>
    </source>
</evidence>
<dbReference type="GO" id="GO:0004521">
    <property type="term" value="F:RNA endonuclease activity"/>
    <property type="evidence" value="ECO:0007669"/>
    <property type="project" value="UniProtKB-UniRule"/>
</dbReference>
<dbReference type="InterPro" id="IPR011108">
    <property type="entry name" value="RMMBL"/>
</dbReference>
<dbReference type="PANTHER" id="PTHR43694:SF1">
    <property type="entry name" value="RIBONUCLEASE J"/>
    <property type="match status" value="1"/>
</dbReference>
<feature type="binding site" evidence="12">
    <location>
        <position position="466"/>
    </location>
    <ligand>
        <name>Ca(2+)</name>
        <dbReference type="ChEBI" id="CHEBI:29108"/>
    </ligand>
</feature>
<sequence length="577" mass="64481">MRRFFQRRKQQTVFQGSSGSGKDSVRVIPLGGTGNVTKNMFVYEYRYDGKLRDILLVDCGIGFPDPDMYGVDLVIPDVRYLENKRNAIRGLVFTHGHDDHIAGIPYVYHKLGSIPMWATTLTAAFANIKLNEIHIRERVKAVSFDTTLRIGPFTVSFVRVTHSVPDAANLIIQTPIGMFYHGSDFKFDFDPLDGKKSELEKITAAGKRGVLCLLTDSLGSERPGFTPSEQAVGDTLEKELRLSTGKFLFTTQSSNISRIQLAIELGLKYHRQIAFLGRSIDQNVEEAVKLGYMKFPREALIGDRDLKRIPANKQFLVVAGSQGQSDSALTRIANDTHRFVHLEESDTVVFSADPIPGHENDVGSLIDQIYRKGARVSYSSIMEDLHVSGHGSQGDLMLMLSALGPRYVFPIGGTYRHTMQYRRLAQDIGYEKRDILIPEEGDVIEFRSDAPPRVAERIALENVMIDGLGIGDVGDIVLRDRQTIAKEGIVVVVVPIEQSSSRVVGGVDIISRGFVYMRQSGKLVDDAKRIVSASLKLRKGRMVDWQFARKQIEEELARFLKRETGRNPLIVPVLVEV</sequence>
<keyword evidence="1 9" id="KW-0963">Cytoplasm</keyword>
<evidence type="ECO:0000256" key="4">
    <source>
        <dbReference type="ARBA" id="ARBA00022759"/>
    </source>
</evidence>
<evidence type="ECO:0000256" key="3">
    <source>
        <dbReference type="ARBA" id="ARBA00022723"/>
    </source>
</evidence>
<evidence type="ECO:0000313" key="14">
    <source>
        <dbReference type="EMBL" id="KKU81101.1"/>
    </source>
</evidence>
<keyword evidence="6 12" id="KW-0862">Zinc</keyword>
<dbReference type="CDD" id="cd07714">
    <property type="entry name" value="RNaseJ_MBL-fold"/>
    <property type="match status" value="1"/>
</dbReference>
<feature type="binding site" evidence="12">
    <location>
        <position position="162"/>
    </location>
    <ligand>
        <name>Zn(2+)</name>
        <dbReference type="ChEBI" id="CHEBI:29105"/>
        <label>1</label>
        <note>catalytic</note>
    </ligand>
</feature>
<feature type="binding site" evidence="12">
    <location>
        <position position="70"/>
    </location>
    <ligand>
        <name>Ca(2+)</name>
        <dbReference type="ChEBI" id="CHEBI:29108"/>
    </ligand>
</feature>
<keyword evidence="4 9" id="KW-0255">Endonuclease</keyword>
<feature type="active site" description="Proton acceptor" evidence="10">
    <location>
        <position position="390"/>
    </location>
</feature>
<evidence type="ECO:0000256" key="6">
    <source>
        <dbReference type="ARBA" id="ARBA00022833"/>
    </source>
</evidence>
<dbReference type="InterPro" id="IPR055132">
    <property type="entry name" value="RNase_J_b_CASP"/>
</dbReference>
<evidence type="ECO:0000256" key="8">
    <source>
        <dbReference type="ARBA" id="ARBA00022884"/>
    </source>
</evidence>
<feature type="binding site" evidence="12">
    <location>
        <position position="99"/>
    </location>
    <ligand>
        <name>Zn(2+)</name>
        <dbReference type="ChEBI" id="CHEBI:29105"/>
        <label>1</label>
        <note>catalytic</note>
    </ligand>
</feature>